<dbReference type="GO" id="GO:0031048">
    <property type="term" value="P:regulatory ncRNA-mediated heterochromatin formation"/>
    <property type="evidence" value="ECO:0007669"/>
    <property type="project" value="TreeGrafter"/>
</dbReference>
<evidence type="ECO:0000313" key="3">
    <source>
        <dbReference type="RefSeq" id="XP_022938432.1"/>
    </source>
</evidence>
<dbReference type="GeneID" id="111444678"/>
<keyword evidence="3" id="KW-0378">Hydrolase</keyword>
<dbReference type="PANTHER" id="PTHR10887">
    <property type="entry name" value="DNA2/NAM7 HELICASE FAMILY"/>
    <property type="match status" value="1"/>
</dbReference>
<dbReference type="KEGG" id="cmos:111444678"/>
<keyword evidence="3" id="KW-0347">Helicase</keyword>
<proteinExistence type="predicted"/>
<keyword evidence="2" id="KW-1185">Reference proteome</keyword>
<sequence>MSMIINFLRRIFGIDRPENDNRGKARQLRVFASSYTGSKSEFDKGGCSRRFHPSRYQLSQSVISIKIRPKFGRPLRDLIKKPKSLFESLVTIHTVRPSASIKNSESSSKSAVKTYATGQSISTEKLKSTSKVVGQFDSVKKSESVSVSRASVPSSEFIAKIDATAQSTSIEKSESVRVSRASEPSSEFIAKTNATAQSTSFNKSESVRVSRASELYSEFIAKTYATAQSTSVNKSESVRVSRASEPSSEFISKIYATAQSTSNKKSVSDSHSRASISSSNFFVTTHTTGRSASPKPAVPLPQVTAEPPPTSNPTLRPVSGHGRNRSAYILEANSSLALYLIPKDVEELIKNDAVPPVLRHPVCPATYKSYFAALLYAEDFYCKKWSDYKLESVNLELQEIAIRKQANRKGRINDDEKFYKTFVAFEFDSVPERRPFLLSRDLVHARLSGTEYEPFQGFVYRVSSSHRSRKGSVLLVDFGDDFYDWHHETNKYDISFTFNRVCLKRAHQAIQEASDSLFHNFLFPESMSRTRHPSIQVTHSTHQCLDPAQKNAVHHILNLHGSPPYLINGPPCIHVNDRARNRTFELSRTGTIVKEAVIQIYSTSPNCRILICAPKNSTCDELMISLKKVIPESNMFRAIAAFRERDDVPYDILSSCYYNEDEQCFSSPILDKLREYKIIFSTYMSSFRLHAKGLAAGHFNHIFLLDASAAIEPETLVPLTKFATNATSVIVTGQTGNQPNVRSTIGRRNGLKTSYFERLELSLPYIDLNPLFISGLEEQTGSNGEVVGLTGTYMY</sequence>
<dbReference type="GO" id="GO:0031380">
    <property type="term" value="C:nuclear RNA-directed RNA polymerase complex"/>
    <property type="evidence" value="ECO:0007669"/>
    <property type="project" value="TreeGrafter"/>
</dbReference>
<name>A0A6J1FE10_CUCMO</name>
<gene>
    <name evidence="3" type="primary">LOC111444678</name>
</gene>
<reference evidence="3" key="1">
    <citation type="submission" date="2025-08" db="UniProtKB">
        <authorList>
            <consortium name="RefSeq"/>
        </authorList>
    </citation>
    <scope>IDENTIFICATION</scope>
    <source>
        <tissue evidence="3">Young leaves</tissue>
    </source>
</reference>
<organism evidence="2 3">
    <name type="scientific">Cucurbita moschata</name>
    <name type="common">Winter crookneck squash</name>
    <name type="synonym">Cucurbita pepo var. moschata</name>
    <dbReference type="NCBI Taxonomy" id="3662"/>
    <lineage>
        <taxon>Eukaryota</taxon>
        <taxon>Viridiplantae</taxon>
        <taxon>Streptophyta</taxon>
        <taxon>Embryophyta</taxon>
        <taxon>Tracheophyta</taxon>
        <taxon>Spermatophyta</taxon>
        <taxon>Magnoliopsida</taxon>
        <taxon>eudicotyledons</taxon>
        <taxon>Gunneridae</taxon>
        <taxon>Pentapetalae</taxon>
        <taxon>rosids</taxon>
        <taxon>fabids</taxon>
        <taxon>Cucurbitales</taxon>
        <taxon>Cucurbitaceae</taxon>
        <taxon>Cucurbiteae</taxon>
        <taxon>Cucurbita</taxon>
    </lineage>
</organism>
<keyword evidence="3" id="KW-0067">ATP-binding</keyword>
<feature type="region of interest" description="Disordered" evidence="1">
    <location>
        <begin position="285"/>
        <end position="320"/>
    </location>
</feature>
<dbReference type="AlphaFoldDB" id="A0A6J1FE10"/>
<dbReference type="InterPro" id="IPR045055">
    <property type="entry name" value="DNA2/NAM7-like"/>
</dbReference>
<dbReference type="RefSeq" id="XP_022938432.1">
    <property type="nucleotide sequence ID" value="XM_023082664.1"/>
</dbReference>
<dbReference type="GO" id="GO:0004386">
    <property type="term" value="F:helicase activity"/>
    <property type="evidence" value="ECO:0007669"/>
    <property type="project" value="UniProtKB-KW"/>
</dbReference>
<dbReference type="Gene3D" id="3.40.50.300">
    <property type="entry name" value="P-loop containing nucleotide triphosphate hydrolases"/>
    <property type="match status" value="1"/>
</dbReference>
<evidence type="ECO:0000256" key="1">
    <source>
        <dbReference type="SAM" id="MobiDB-lite"/>
    </source>
</evidence>
<keyword evidence="3" id="KW-0547">Nucleotide-binding</keyword>
<protein>
    <submittedName>
        <fullName evidence="3">Probable RNA helicase SDE3 isoform X1</fullName>
    </submittedName>
</protein>
<evidence type="ECO:0000313" key="2">
    <source>
        <dbReference type="Proteomes" id="UP000504609"/>
    </source>
</evidence>
<dbReference type="PANTHER" id="PTHR10887:SF341">
    <property type="entry name" value="NFX1-TYPE ZINC FINGER-CONTAINING PROTEIN 1"/>
    <property type="match status" value="1"/>
</dbReference>
<dbReference type="InterPro" id="IPR027417">
    <property type="entry name" value="P-loop_NTPase"/>
</dbReference>
<accession>A0A6J1FE10</accession>
<dbReference type="Proteomes" id="UP000504609">
    <property type="component" value="Unplaced"/>
</dbReference>